<name>A0ABS6B244_9NOCA</name>
<keyword evidence="2" id="KW-1185">Reference proteome</keyword>
<gene>
    <name evidence="1" type="ORF">KO481_22890</name>
</gene>
<comment type="caution">
    <text evidence="1">The sequence shown here is derived from an EMBL/GenBank/DDBJ whole genome shotgun (WGS) entry which is preliminary data.</text>
</comment>
<evidence type="ECO:0000313" key="2">
    <source>
        <dbReference type="Proteomes" id="UP000733379"/>
    </source>
</evidence>
<accession>A0ABS6B244</accession>
<protein>
    <recommendedName>
        <fullName evidence="3">AbiEi antitoxin C-terminal domain-containing protein</fullName>
    </recommendedName>
</protein>
<dbReference type="Proteomes" id="UP000733379">
    <property type="component" value="Unassembled WGS sequence"/>
</dbReference>
<sequence length="240" mass="26632">MTVRIRPRDIVSLTVLSEHYGAPLDLVADMHGVSMRSARKLALRWREAGLIGPLQWPIPGPGWVVPTTVTAEKYLGFQVRHWAPTLHMVDHLTSVLRVRLALVGLDSERWISERTLRHDVGPTRFGVARPHIHDGRYRKPEGGWWAVEVELTPKTVKTVALASVLGAHQAAERGGCEGLVYYCRGERVKNVIREAAQGLDVTTGPDARLEDLDKFLAKPRAGADSRPALRLVVGGDWTQP</sequence>
<organism evidence="1 2">
    <name type="scientific">Nocardia albiluteola</name>
    <dbReference type="NCBI Taxonomy" id="2842303"/>
    <lineage>
        <taxon>Bacteria</taxon>
        <taxon>Bacillati</taxon>
        <taxon>Actinomycetota</taxon>
        <taxon>Actinomycetes</taxon>
        <taxon>Mycobacteriales</taxon>
        <taxon>Nocardiaceae</taxon>
        <taxon>Nocardia</taxon>
    </lineage>
</organism>
<dbReference type="EMBL" id="JAHKNI010000007">
    <property type="protein sequence ID" value="MBU3064367.1"/>
    <property type="molecule type" value="Genomic_DNA"/>
</dbReference>
<reference evidence="1 2" key="1">
    <citation type="submission" date="2021-06" db="EMBL/GenBank/DDBJ databases">
        <title>Actinomycetes sequencing.</title>
        <authorList>
            <person name="Shan Q."/>
        </authorList>
    </citation>
    <scope>NUCLEOTIDE SEQUENCE [LARGE SCALE GENOMIC DNA]</scope>
    <source>
        <strain evidence="1 2">NEAU-G5</strain>
    </source>
</reference>
<evidence type="ECO:0008006" key="3">
    <source>
        <dbReference type="Google" id="ProtNLM"/>
    </source>
</evidence>
<dbReference type="RefSeq" id="WP_215919483.1">
    <property type="nucleotide sequence ID" value="NZ_JAHKNI010000007.1"/>
</dbReference>
<proteinExistence type="predicted"/>
<evidence type="ECO:0000313" key="1">
    <source>
        <dbReference type="EMBL" id="MBU3064367.1"/>
    </source>
</evidence>